<dbReference type="Gene3D" id="3.30.1490.300">
    <property type="match status" value="1"/>
</dbReference>
<comment type="caution">
    <text evidence="1">The sequence shown here is derived from an EMBL/GenBank/DDBJ whole genome shotgun (WGS) entry which is preliminary data.</text>
</comment>
<evidence type="ECO:0000313" key="2">
    <source>
        <dbReference type="Proteomes" id="UP000262939"/>
    </source>
</evidence>
<dbReference type="Gene3D" id="3.30.420.40">
    <property type="match status" value="2"/>
</dbReference>
<protein>
    <submittedName>
        <fullName evidence="1">Pilus assembly protein PilM</fullName>
    </submittedName>
</protein>
<evidence type="ECO:0000313" key="1">
    <source>
        <dbReference type="EMBL" id="RFU65878.1"/>
    </source>
</evidence>
<sequence length="332" mass="38216">MDLSFLTGKKRIANIVFKDHVIRYTELKQYNPPVIQTCGEYYLPAGIIKDGKIIDFDALQDIVEQCIDEWKISKRQVRFLVPDPCIVIRKIMIPKDVKNDEIEGYLYLELGSTIHLPFEDPVFDTVILGQNQVKRELLLFAAPEEIVSDYSSLLQACRLSPIAADISPLSLYRLYHLSDPSLVNEHVMLVQFDLQAVNASIFVEDKPIFMRHIPIPDGEDQWEKASLRNNNDGYLLYTGDKEQYMQMLGHTYTEIERVLDFYKYSLNQEQESVTKILISGDHPFLDDFILEMKKRFSIPVHSLEKRYIQTIKGEALASSYYLPAGLALKGGK</sequence>
<accession>A0A372LHW7</accession>
<dbReference type="InterPro" id="IPR050696">
    <property type="entry name" value="FtsA/MreB"/>
</dbReference>
<dbReference type="Pfam" id="PF11104">
    <property type="entry name" value="PilM_2"/>
    <property type="match status" value="1"/>
</dbReference>
<dbReference type="PANTHER" id="PTHR32432">
    <property type="entry name" value="CELL DIVISION PROTEIN FTSA-RELATED"/>
    <property type="match status" value="1"/>
</dbReference>
<dbReference type="EMBL" id="QVTD01000003">
    <property type="protein sequence ID" value="RFU65878.1"/>
    <property type="molecule type" value="Genomic_DNA"/>
</dbReference>
<dbReference type="PANTHER" id="PTHR32432:SF3">
    <property type="entry name" value="ETHANOLAMINE UTILIZATION PROTEIN EUTJ"/>
    <property type="match status" value="1"/>
</dbReference>
<proteinExistence type="predicted"/>
<dbReference type="Proteomes" id="UP000262939">
    <property type="component" value="Unassembled WGS sequence"/>
</dbReference>
<keyword evidence="2" id="KW-1185">Reference proteome</keyword>
<organism evidence="1 2">
    <name type="scientific">Peribacillus glennii</name>
    <dbReference type="NCBI Taxonomy" id="2303991"/>
    <lineage>
        <taxon>Bacteria</taxon>
        <taxon>Bacillati</taxon>
        <taxon>Bacillota</taxon>
        <taxon>Bacilli</taxon>
        <taxon>Bacillales</taxon>
        <taxon>Bacillaceae</taxon>
        <taxon>Peribacillus</taxon>
    </lineage>
</organism>
<dbReference type="RefSeq" id="WP_117322048.1">
    <property type="nucleotide sequence ID" value="NZ_QVTD01000003.1"/>
</dbReference>
<gene>
    <name evidence="1" type="ORF">D0466_08430</name>
</gene>
<reference evidence="1 2" key="1">
    <citation type="submission" date="2018-08" db="EMBL/GenBank/DDBJ databases">
        <title>Bacillus chawlae sp. nov., Bacillus glennii sp. nov., and Bacillus saganii sp. nov. Isolated from the Vehicle Assembly Building at Kennedy Space Center where the Viking Spacecraft were Assembled.</title>
        <authorList>
            <person name="Seuylemezian A."/>
            <person name="Vaishampayan P."/>
        </authorList>
    </citation>
    <scope>NUCLEOTIDE SEQUENCE [LARGE SCALE GENOMIC DNA]</scope>
    <source>
        <strain evidence="1 2">V44-8</strain>
    </source>
</reference>
<dbReference type="InterPro" id="IPR005883">
    <property type="entry name" value="PilM"/>
</dbReference>
<dbReference type="AlphaFoldDB" id="A0A372LHW7"/>
<name>A0A372LHW7_9BACI</name>
<dbReference type="OrthoDB" id="2690797at2"/>